<dbReference type="InterPro" id="IPR036388">
    <property type="entry name" value="WH-like_DNA-bd_sf"/>
</dbReference>
<proteinExistence type="inferred from homology"/>
<dbReference type="InterPro" id="IPR013249">
    <property type="entry name" value="RNA_pol_sigma70_r4_t2"/>
</dbReference>
<keyword evidence="3" id="KW-0731">Sigma factor</keyword>
<organism evidence="7 8">
    <name type="scientific">Nesterenkonia halotolerans</name>
    <dbReference type="NCBI Taxonomy" id="225325"/>
    <lineage>
        <taxon>Bacteria</taxon>
        <taxon>Bacillati</taxon>
        <taxon>Actinomycetota</taxon>
        <taxon>Actinomycetes</taxon>
        <taxon>Micrococcales</taxon>
        <taxon>Micrococcaceae</taxon>
        <taxon>Nesterenkonia</taxon>
    </lineage>
</organism>
<dbReference type="InterPro" id="IPR013324">
    <property type="entry name" value="RNA_pol_sigma_r3/r4-like"/>
</dbReference>
<reference evidence="7 8" key="1">
    <citation type="submission" date="2020-10" db="EMBL/GenBank/DDBJ databases">
        <title>Sequencing the genomes of 1000 actinobacteria strains.</title>
        <authorList>
            <person name="Klenk H.-P."/>
        </authorList>
    </citation>
    <scope>NUCLEOTIDE SEQUENCE [LARGE SCALE GENOMIC DNA]</scope>
    <source>
        <strain evidence="7 8">DSM 15474</strain>
    </source>
</reference>
<comment type="caution">
    <text evidence="7">The sequence shown here is derived from an EMBL/GenBank/DDBJ whole genome shotgun (WGS) entry which is preliminary data.</text>
</comment>
<gene>
    <name evidence="7" type="ORF">H4W26_002520</name>
</gene>
<name>A0ABR9J9R5_9MICC</name>
<evidence type="ECO:0000313" key="7">
    <source>
        <dbReference type="EMBL" id="MBE1515728.1"/>
    </source>
</evidence>
<keyword evidence="2" id="KW-0805">Transcription regulation</keyword>
<evidence type="ECO:0000256" key="5">
    <source>
        <dbReference type="SAM" id="MobiDB-lite"/>
    </source>
</evidence>
<feature type="compositionally biased region" description="Basic and acidic residues" evidence="5">
    <location>
        <begin position="164"/>
        <end position="177"/>
    </location>
</feature>
<comment type="similarity">
    <text evidence="1">Belongs to the sigma-70 factor family. ECF subfamily.</text>
</comment>
<dbReference type="Pfam" id="PF08281">
    <property type="entry name" value="Sigma70_r4_2"/>
    <property type="match status" value="1"/>
</dbReference>
<feature type="region of interest" description="Disordered" evidence="5">
    <location>
        <begin position="156"/>
        <end position="184"/>
    </location>
</feature>
<dbReference type="SUPFAM" id="SSF88946">
    <property type="entry name" value="Sigma2 domain of RNA polymerase sigma factors"/>
    <property type="match status" value="1"/>
</dbReference>
<dbReference type="PANTHER" id="PTHR43133:SF46">
    <property type="entry name" value="RNA POLYMERASE SIGMA-70 FACTOR ECF SUBFAMILY"/>
    <property type="match status" value="1"/>
</dbReference>
<evidence type="ECO:0000313" key="8">
    <source>
        <dbReference type="Proteomes" id="UP000636579"/>
    </source>
</evidence>
<dbReference type="Gene3D" id="1.10.10.10">
    <property type="entry name" value="Winged helix-like DNA-binding domain superfamily/Winged helix DNA-binding domain"/>
    <property type="match status" value="1"/>
</dbReference>
<evidence type="ECO:0000256" key="3">
    <source>
        <dbReference type="ARBA" id="ARBA00023082"/>
    </source>
</evidence>
<dbReference type="InterPro" id="IPR013325">
    <property type="entry name" value="RNA_pol_sigma_r2"/>
</dbReference>
<sequence>MNDDEAALVERAKAGDLLSFACLFEDSEPAVLALCLRLLRYEGEARLIVEDVFLTAFRHLGSLPAEVRFQHWVLRLAAHRCLFVIRARTDRPEPTTEYSSQLDAALTTLSVDEHLAWVLHEVDGQPLAAIAEILQVSPEKVQQRFHRARSALGRLADEGADAGTDQRADQRTRRAADDSAGLSD</sequence>
<evidence type="ECO:0000259" key="6">
    <source>
        <dbReference type="Pfam" id="PF08281"/>
    </source>
</evidence>
<dbReference type="PANTHER" id="PTHR43133">
    <property type="entry name" value="RNA POLYMERASE ECF-TYPE SIGMA FACTO"/>
    <property type="match status" value="1"/>
</dbReference>
<evidence type="ECO:0000256" key="2">
    <source>
        <dbReference type="ARBA" id="ARBA00023015"/>
    </source>
</evidence>
<dbReference type="Proteomes" id="UP000636579">
    <property type="component" value="Unassembled WGS sequence"/>
</dbReference>
<dbReference type="RefSeq" id="WP_192592525.1">
    <property type="nucleotide sequence ID" value="NZ_JADBEE010000002.1"/>
</dbReference>
<keyword evidence="8" id="KW-1185">Reference proteome</keyword>
<protein>
    <submittedName>
        <fullName evidence="7">RNA polymerase sigma-70 factor (ECF subfamily)</fullName>
    </submittedName>
</protein>
<feature type="domain" description="RNA polymerase sigma factor 70 region 4 type 2" evidence="6">
    <location>
        <begin position="101"/>
        <end position="152"/>
    </location>
</feature>
<evidence type="ECO:0000256" key="4">
    <source>
        <dbReference type="ARBA" id="ARBA00023163"/>
    </source>
</evidence>
<keyword evidence="4" id="KW-0804">Transcription</keyword>
<dbReference type="InterPro" id="IPR039425">
    <property type="entry name" value="RNA_pol_sigma-70-like"/>
</dbReference>
<accession>A0ABR9J9R5</accession>
<dbReference type="Gene3D" id="1.10.1740.10">
    <property type="match status" value="1"/>
</dbReference>
<evidence type="ECO:0000256" key="1">
    <source>
        <dbReference type="ARBA" id="ARBA00010641"/>
    </source>
</evidence>
<dbReference type="EMBL" id="JADBEE010000002">
    <property type="protein sequence ID" value="MBE1515728.1"/>
    <property type="molecule type" value="Genomic_DNA"/>
</dbReference>
<dbReference type="SUPFAM" id="SSF88659">
    <property type="entry name" value="Sigma3 and sigma4 domains of RNA polymerase sigma factors"/>
    <property type="match status" value="1"/>
</dbReference>